<keyword evidence="3" id="KW-1185">Reference proteome</keyword>
<reference evidence="2 3" key="1">
    <citation type="submission" date="2014-04" db="EMBL/GenBank/DDBJ databases">
        <authorList>
            <consortium name="DOE Joint Genome Institute"/>
            <person name="Kuo A."/>
            <person name="Kohler A."/>
            <person name="Costa M.D."/>
            <person name="Nagy L.G."/>
            <person name="Floudas D."/>
            <person name="Copeland A."/>
            <person name="Barry K.W."/>
            <person name="Cichocki N."/>
            <person name="Veneault-Fourrey C."/>
            <person name="LaButti K."/>
            <person name="Lindquist E.A."/>
            <person name="Lipzen A."/>
            <person name="Lundell T."/>
            <person name="Morin E."/>
            <person name="Murat C."/>
            <person name="Sun H."/>
            <person name="Tunlid A."/>
            <person name="Henrissat B."/>
            <person name="Grigoriev I.V."/>
            <person name="Hibbett D.S."/>
            <person name="Martin F."/>
            <person name="Nordberg H.P."/>
            <person name="Cantor M.N."/>
            <person name="Hua S.X."/>
        </authorList>
    </citation>
    <scope>NUCLEOTIDE SEQUENCE [LARGE SCALE GENOMIC DNA]</scope>
    <source>
        <strain evidence="2 3">441</strain>
    </source>
</reference>
<name>A0A0C9ZG10_9AGAM</name>
<gene>
    <name evidence="2" type="ORF">PISMIDRAFT_673939</name>
</gene>
<keyword evidence="1" id="KW-1133">Transmembrane helix</keyword>
<keyword evidence="1" id="KW-0472">Membrane</keyword>
<reference evidence="3" key="2">
    <citation type="submission" date="2015-01" db="EMBL/GenBank/DDBJ databases">
        <title>Evolutionary Origins and Diversification of the Mycorrhizal Mutualists.</title>
        <authorList>
            <consortium name="DOE Joint Genome Institute"/>
            <consortium name="Mycorrhizal Genomics Consortium"/>
            <person name="Kohler A."/>
            <person name="Kuo A."/>
            <person name="Nagy L.G."/>
            <person name="Floudas D."/>
            <person name="Copeland A."/>
            <person name="Barry K.W."/>
            <person name="Cichocki N."/>
            <person name="Veneault-Fourrey C."/>
            <person name="LaButti K."/>
            <person name="Lindquist E.A."/>
            <person name="Lipzen A."/>
            <person name="Lundell T."/>
            <person name="Morin E."/>
            <person name="Murat C."/>
            <person name="Riley R."/>
            <person name="Ohm R."/>
            <person name="Sun H."/>
            <person name="Tunlid A."/>
            <person name="Henrissat B."/>
            <person name="Grigoriev I.V."/>
            <person name="Hibbett D.S."/>
            <person name="Martin F."/>
        </authorList>
    </citation>
    <scope>NUCLEOTIDE SEQUENCE [LARGE SCALE GENOMIC DNA]</scope>
    <source>
        <strain evidence="3">441</strain>
    </source>
</reference>
<evidence type="ECO:0000313" key="3">
    <source>
        <dbReference type="Proteomes" id="UP000054018"/>
    </source>
</evidence>
<dbReference type="AlphaFoldDB" id="A0A0C9ZG10"/>
<sequence>MPHYIRHLPALPGELLSELGSSFSLGVFPVNAYGFVYVPSRPSLIHLRVYLFSIFSTVFMCIHI</sequence>
<evidence type="ECO:0000256" key="1">
    <source>
        <dbReference type="SAM" id="Phobius"/>
    </source>
</evidence>
<protein>
    <submittedName>
        <fullName evidence="2">Unplaced genomic scaffold scaffold_9, whole genome shotgun sequence</fullName>
    </submittedName>
</protein>
<accession>A0A0C9ZG10</accession>
<keyword evidence="1" id="KW-0812">Transmembrane</keyword>
<organism evidence="2 3">
    <name type="scientific">Pisolithus microcarpus 441</name>
    <dbReference type="NCBI Taxonomy" id="765257"/>
    <lineage>
        <taxon>Eukaryota</taxon>
        <taxon>Fungi</taxon>
        <taxon>Dikarya</taxon>
        <taxon>Basidiomycota</taxon>
        <taxon>Agaricomycotina</taxon>
        <taxon>Agaricomycetes</taxon>
        <taxon>Agaricomycetidae</taxon>
        <taxon>Boletales</taxon>
        <taxon>Sclerodermatineae</taxon>
        <taxon>Pisolithaceae</taxon>
        <taxon>Pisolithus</taxon>
    </lineage>
</organism>
<proteinExistence type="predicted"/>
<dbReference type="HOGENOM" id="CLU_2868577_0_0_1"/>
<evidence type="ECO:0000313" key="2">
    <source>
        <dbReference type="EMBL" id="KIK28256.1"/>
    </source>
</evidence>
<dbReference type="EMBL" id="KN833693">
    <property type="protein sequence ID" value="KIK28256.1"/>
    <property type="molecule type" value="Genomic_DNA"/>
</dbReference>
<dbReference type="Proteomes" id="UP000054018">
    <property type="component" value="Unassembled WGS sequence"/>
</dbReference>
<feature type="transmembrane region" description="Helical" evidence="1">
    <location>
        <begin position="45"/>
        <end position="62"/>
    </location>
</feature>